<dbReference type="AlphaFoldDB" id="A0A4V2Q8P7"/>
<organism evidence="2 3">
    <name type="scientific">Anaerospora hongkongensis</name>
    <dbReference type="NCBI Taxonomy" id="244830"/>
    <lineage>
        <taxon>Bacteria</taxon>
        <taxon>Bacillati</taxon>
        <taxon>Bacillota</taxon>
        <taxon>Negativicutes</taxon>
        <taxon>Selenomonadales</taxon>
        <taxon>Sporomusaceae</taxon>
        <taxon>Anaerospora</taxon>
    </lineage>
</organism>
<dbReference type="RefSeq" id="WP_132078640.1">
    <property type="nucleotide sequence ID" value="NZ_SLUI01000005.1"/>
</dbReference>
<keyword evidence="3" id="KW-1185">Reference proteome</keyword>
<dbReference type="SUPFAM" id="SSF54862">
    <property type="entry name" value="4Fe-4S ferredoxins"/>
    <property type="match status" value="1"/>
</dbReference>
<dbReference type="PROSITE" id="PS51379">
    <property type="entry name" value="4FE4S_FER_2"/>
    <property type="match status" value="2"/>
</dbReference>
<name>A0A4V2Q8P7_9FIRM</name>
<dbReference type="InterPro" id="IPR017896">
    <property type="entry name" value="4Fe4S_Fe-S-bd"/>
</dbReference>
<comment type="caution">
    <text evidence="2">The sequence shown here is derived from an EMBL/GenBank/DDBJ whole genome shotgun (WGS) entry which is preliminary data.</text>
</comment>
<feature type="domain" description="4Fe-4S ferredoxin-type" evidence="1">
    <location>
        <begin position="1"/>
        <end position="28"/>
    </location>
</feature>
<dbReference type="OrthoDB" id="9807879at2"/>
<feature type="domain" description="4Fe-4S ferredoxin-type" evidence="1">
    <location>
        <begin position="35"/>
        <end position="66"/>
    </location>
</feature>
<dbReference type="EMBL" id="SLUI01000005">
    <property type="protein sequence ID" value="TCL37695.1"/>
    <property type="molecule type" value="Genomic_DNA"/>
</dbReference>
<protein>
    <submittedName>
        <fullName evidence="2">4Fe-4S dicluster protein</fullName>
    </submittedName>
</protein>
<sequence>MRIDKNKCAGCGQCTEFCTLGKIAARRRDSRTGKLYYEIDEDECVDCGVCLRAAVCSTGALFMPQYEWPRTVRSAFSDPTVEHRETKVPGRGTEEIKTNEVTGRIKRGFVGISCEMGRPSVGARFSDIEKVAAALAKLGVEFEPNNPCTRLMADPRTGLYKKEVRDEKVLSAIIEMIVPIEKMAAVLTAVRQVAVEVDCVFCVDLITILEEDNLVPTLPVLQALQWPYRPNGKMNTGLGRPLAKEE</sequence>
<proteinExistence type="predicted"/>
<gene>
    <name evidence="2" type="ORF">EV210_105129</name>
</gene>
<dbReference type="Proteomes" id="UP000295063">
    <property type="component" value="Unassembled WGS sequence"/>
</dbReference>
<evidence type="ECO:0000313" key="3">
    <source>
        <dbReference type="Proteomes" id="UP000295063"/>
    </source>
</evidence>
<dbReference type="Pfam" id="PF12838">
    <property type="entry name" value="Fer4_7"/>
    <property type="match status" value="1"/>
</dbReference>
<dbReference type="Gene3D" id="3.30.70.20">
    <property type="match status" value="1"/>
</dbReference>
<evidence type="ECO:0000313" key="2">
    <source>
        <dbReference type="EMBL" id="TCL37695.1"/>
    </source>
</evidence>
<reference evidence="2 3" key="1">
    <citation type="submission" date="2019-03" db="EMBL/GenBank/DDBJ databases">
        <title>Genomic Encyclopedia of Type Strains, Phase IV (KMG-IV): sequencing the most valuable type-strain genomes for metagenomic binning, comparative biology and taxonomic classification.</title>
        <authorList>
            <person name="Goeker M."/>
        </authorList>
    </citation>
    <scope>NUCLEOTIDE SEQUENCE [LARGE SCALE GENOMIC DNA]</scope>
    <source>
        <strain evidence="2 3">DSM 15969</strain>
    </source>
</reference>
<evidence type="ECO:0000259" key="1">
    <source>
        <dbReference type="PROSITE" id="PS51379"/>
    </source>
</evidence>
<accession>A0A4V2Q8P7</accession>